<protein>
    <recommendedName>
        <fullName evidence="13">Long-chain-fatty-acid--CoA ligase</fullName>
        <ecNumber evidence="12">6.2.1.3</ecNumber>
    </recommendedName>
    <alternativeName>
        <fullName evidence="14">Long-chain acyl-CoA synthetase</fullName>
    </alternativeName>
</protein>
<evidence type="ECO:0000256" key="3">
    <source>
        <dbReference type="ARBA" id="ARBA00005005"/>
    </source>
</evidence>
<evidence type="ECO:0000256" key="14">
    <source>
        <dbReference type="ARBA" id="ARBA00042773"/>
    </source>
</evidence>
<dbReference type="GO" id="GO:0004467">
    <property type="term" value="F:long-chain fatty acid-CoA ligase activity"/>
    <property type="evidence" value="ECO:0007669"/>
    <property type="project" value="UniProtKB-EC"/>
</dbReference>
<evidence type="ECO:0000256" key="4">
    <source>
        <dbReference type="ARBA" id="ARBA00006432"/>
    </source>
</evidence>
<evidence type="ECO:0000256" key="13">
    <source>
        <dbReference type="ARBA" id="ARBA00039545"/>
    </source>
</evidence>
<keyword evidence="5" id="KW-0436">Ligase</keyword>
<dbReference type="Gene3D" id="3.40.50.980">
    <property type="match status" value="2"/>
</dbReference>
<evidence type="ECO:0000256" key="10">
    <source>
        <dbReference type="ARBA" id="ARBA00023098"/>
    </source>
</evidence>
<dbReference type="EMBL" id="FQWZ01000002">
    <property type="protein sequence ID" value="SHG71096.1"/>
    <property type="molecule type" value="Genomic_DNA"/>
</dbReference>
<dbReference type="InterPro" id="IPR000873">
    <property type="entry name" value="AMP-dep_synth/lig_dom"/>
</dbReference>
<dbReference type="EC" id="6.2.1.3" evidence="12"/>
<evidence type="ECO:0000256" key="1">
    <source>
        <dbReference type="ARBA" id="ARBA00001946"/>
    </source>
</evidence>
<keyword evidence="9" id="KW-0460">Magnesium</keyword>
<evidence type="ECO:0000256" key="11">
    <source>
        <dbReference type="ARBA" id="ARBA00023136"/>
    </source>
</evidence>
<name>A0A1M5M1G7_9GAMM</name>
<dbReference type="OrthoDB" id="9803968at2"/>
<dbReference type="PANTHER" id="PTHR43767:SF8">
    <property type="entry name" value="LONG-CHAIN-FATTY-ACID--COA LIGASE"/>
    <property type="match status" value="1"/>
</dbReference>
<reference evidence="17 18" key="1">
    <citation type="submission" date="2016-11" db="EMBL/GenBank/DDBJ databases">
        <authorList>
            <person name="Jaros S."/>
            <person name="Januszkiewicz K."/>
            <person name="Wedrychowicz H."/>
        </authorList>
    </citation>
    <scope>NUCLEOTIDE SEQUENCE [LARGE SCALE GENOMIC DNA]</scope>
    <source>
        <strain evidence="17 18">CGMCC 1.7049</strain>
    </source>
</reference>
<evidence type="ECO:0000256" key="7">
    <source>
        <dbReference type="ARBA" id="ARBA00022832"/>
    </source>
</evidence>
<dbReference type="GO" id="GO:0016020">
    <property type="term" value="C:membrane"/>
    <property type="evidence" value="ECO:0007669"/>
    <property type="project" value="UniProtKB-SubCell"/>
</dbReference>
<keyword evidence="6" id="KW-0547">Nucleotide-binding</keyword>
<evidence type="ECO:0000256" key="8">
    <source>
        <dbReference type="ARBA" id="ARBA00022840"/>
    </source>
</evidence>
<dbReference type="Proteomes" id="UP000199758">
    <property type="component" value="Unassembled WGS sequence"/>
</dbReference>
<dbReference type="InterPro" id="IPR050237">
    <property type="entry name" value="ATP-dep_AMP-bd_enzyme"/>
</dbReference>
<proteinExistence type="inferred from homology"/>
<evidence type="ECO:0000259" key="16">
    <source>
        <dbReference type="Pfam" id="PF13193"/>
    </source>
</evidence>
<dbReference type="InterPro" id="IPR045851">
    <property type="entry name" value="AMP-bd_C_sf"/>
</dbReference>
<dbReference type="AlphaFoldDB" id="A0A1M5M1G7"/>
<evidence type="ECO:0000256" key="2">
    <source>
        <dbReference type="ARBA" id="ARBA00004170"/>
    </source>
</evidence>
<comment type="pathway">
    <text evidence="3">Lipid metabolism; fatty acid beta-oxidation.</text>
</comment>
<keyword evidence="8" id="KW-0067">ATP-binding</keyword>
<dbReference type="Pfam" id="PF00501">
    <property type="entry name" value="AMP-binding"/>
    <property type="match status" value="1"/>
</dbReference>
<dbReference type="CDD" id="cd05936">
    <property type="entry name" value="FC-FACS_FadD_like"/>
    <property type="match status" value="1"/>
</dbReference>
<dbReference type="PROSITE" id="PS00455">
    <property type="entry name" value="AMP_BINDING"/>
    <property type="match status" value="1"/>
</dbReference>
<dbReference type="STRING" id="490188.SAMN04488068_1213"/>
<gene>
    <name evidence="17" type="ORF">SAMN04488068_1213</name>
</gene>
<dbReference type="Gene3D" id="2.30.38.10">
    <property type="entry name" value="Luciferase, Domain 3"/>
    <property type="match status" value="1"/>
</dbReference>
<keyword evidence="18" id="KW-1185">Reference proteome</keyword>
<dbReference type="PANTHER" id="PTHR43767">
    <property type="entry name" value="LONG-CHAIN-FATTY-ACID--COA LIGASE"/>
    <property type="match status" value="1"/>
</dbReference>
<evidence type="ECO:0000256" key="9">
    <source>
        <dbReference type="ARBA" id="ARBA00022842"/>
    </source>
</evidence>
<comment type="cofactor">
    <cofactor evidence="1">
        <name>Mg(2+)</name>
        <dbReference type="ChEBI" id="CHEBI:18420"/>
    </cofactor>
</comment>
<organism evidence="17 18">
    <name type="scientific">Hydrocarboniphaga daqingensis</name>
    <dbReference type="NCBI Taxonomy" id="490188"/>
    <lineage>
        <taxon>Bacteria</taxon>
        <taxon>Pseudomonadati</taxon>
        <taxon>Pseudomonadota</taxon>
        <taxon>Gammaproteobacteria</taxon>
        <taxon>Nevskiales</taxon>
        <taxon>Nevskiaceae</taxon>
        <taxon>Hydrocarboniphaga</taxon>
    </lineage>
</organism>
<dbReference type="InterPro" id="IPR020845">
    <property type="entry name" value="AMP-binding_CS"/>
</dbReference>
<evidence type="ECO:0000256" key="6">
    <source>
        <dbReference type="ARBA" id="ARBA00022741"/>
    </source>
</evidence>
<feature type="domain" description="AMP-dependent synthetase/ligase" evidence="15">
    <location>
        <begin position="37"/>
        <end position="427"/>
    </location>
</feature>
<dbReference type="FunFam" id="3.40.50.12780:FF:000003">
    <property type="entry name" value="Long-chain-fatty-acid--CoA ligase FadD"/>
    <property type="match status" value="1"/>
</dbReference>
<evidence type="ECO:0000259" key="15">
    <source>
        <dbReference type="Pfam" id="PF00501"/>
    </source>
</evidence>
<evidence type="ECO:0000313" key="18">
    <source>
        <dbReference type="Proteomes" id="UP000199758"/>
    </source>
</evidence>
<dbReference type="Gene3D" id="3.30.300.30">
    <property type="match status" value="1"/>
</dbReference>
<keyword evidence="11" id="KW-0472">Membrane</keyword>
<evidence type="ECO:0000313" key="17">
    <source>
        <dbReference type="EMBL" id="SHG71096.1"/>
    </source>
</evidence>
<dbReference type="InterPro" id="IPR025110">
    <property type="entry name" value="AMP-bd_C"/>
</dbReference>
<keyword evidence="10" id="KW-0443">Lipid metabolism</keyword>
<dbReference type="Pfam" id="PF13193">
    <property type="entry name" value="AMP-binding_C"/>
    <property type="match status" value="1"/>
</dbReference>
<evidence type="ECO:0000256" key="12">
    <source>
        <dbReference type="ARBA" id="ARBA00026121"/>
    </source>
</evidence>
<accession>A0A1M5M1G7</accession>
<comment type="similarity">
    <text evidence="4">Belongs to the ATP-dependent AMP-binding enzyme family.</text>
</comment>
<keyword evidence="7" id="KW-0276">Fatty acid metabolism</keyword>
<evidence type="ECO:0000256" key="5">
    <source>
        <dbReference type="ARBA" id="ARBA00022598"/>
    </source>
</evidence>
<sequence>MTGNSVATSGKIWLSQYSPGVPAEIDLNTYQSVVDILEDACNRFRNLPAYECMGFGLTYDELDKLSQDFASYLQNVLGLHAGDRVAVMLPNLLQYPVTMFGILRAGLVVVNVNPLYTPRELEHQLNDSGARAIVIIENFCNTLQQVLANTKVETVITTQIGDLAPFPKRPLVNFVVKRVKKMVPAWNIPGTVPLRKALSKGRSQPYHRVKIGHADTAYLQYTGGTTGVSKGAQLLHKNIVANVLQARSWLSGNLQEGKELIITALPLYHIFALTANCLVFLSVGGKNVLIPNPRDMPGFVAELAKHKFTAFTGVNTLFNGLLNTPGFAALDFSSLRFTLGGGAAVQQAVAERWKQVTGKPLSEAYGLTETSPAVCINPITSLEWNGTIGLPIPSTDIALRDDDNRNVAAGEPGELCVRGPQVMAGYWNRPEETAKVMTPDGYLRTGDIATMNERGFFAIVDRKKDMIIVSGFNVYPNEIEDVVAKHPGVLECACVGIPDDKTGEAVKVCVVKKDESLTVAALREHCKSYLTGYKVPKVIEFRTDLPKSPIGKILRKELRGKA</sequence>
<dbReference type="RefSeq" id="WP_072895278.1">
    <property type="nucleotide sequence ID" value="NZ_FQWZ01000002.1"/>
</dbReference>
<dbReference type="GO" id="GO:0005524">
    <property type="term" value="F:ATP binding"/>
    <property type="evidence" value="ECO:0007669"/>
    <property type="project" value="UniProtKB-KW"/>
</dbReference>
<dbReference type="SUPFAM" id="SSF56801">
    <property type="entry name" value="Acetyl-CoA synthetase-like"/>
    <property type="match status" value="1"/>
</dbReference>
<feature type="domain" description="AMP-binding enzyme C-terminal" evidence="16">
    <location>
        <begin position="478"/>
        <end position="552"/>
    </location>
</feature>
<dbReference type="FunFam" id="3.30.300.30:FF:000006">
    <property type="entry name" value="Long-chain-fatty-acid--CoA ligase FadD"/>
    <property type="match status" value="1"/>
</dbReference>
<comment type="subcellular location">
    <subcellularLocation>
        <location evidence="2">Membrane</location>
        <topology evidence="2">Peripheral membrane protein</topology>
    </subcellularLocation>
</comment>